<keyword evidence="4" id="KW-1185">Reference proteome</keyword>
<evidence type="ECO:0000313" key="4">
    <source>
        <dbReference type="Proteomes" id="UP001497497"/>
    </source>
</evidence>
<protein>
    <recommendedName>
        <fullName evidence="2">RUN domain-containing protein</fullName>
    </recommendedName>
</protein>
<dbReference type="Proteomes" id="UP001497497">
    <property type="component" value="Unassembled WGS sequence"/>
</dbReference>
<name>A0AAV2HP87_LYMST</name>
<feature type="compositionally biased region" description="Polar residues" evidence="1">
    <location>
        <begin position="95"/>
        <end position="104"/>
    </location>
</feature>
<dbReference type="Gene3D" id="1.20.58.900">
    <property type="match status" value="1"/>
</dbReference>
<dbReference type="AlphaFoldDB" id="A0AAV2HP87"/>
<dbReference type="InterPro" id="IPR037213">
    <property type="entry name" value="Run_dom_sf"/>
</dbReference>
<accession>A0AAV2HP87</accession>
<comment type="caution">
    <text evidence="3">The sequence shown here is derived from an EMBL/GenBank/DDBJ whole genome shotgun (WGS) entry which is preliminary data.</text>
</comment>
<organism evidence="3 4">
    <name type="scientific">Lymnaea stagnalis</name>
    <name type="common">Great pond snail</name>
    <name type="synonym">Helix stagnalis</name>
    <dbReference type="NCBI Taxonomy" id="6523"/>
    <lineage>
        <taxon>Eukaryota</taxon>
        <taxon>Metazoa</taxon>
        <taxon>Spiralia</taxon>
        <taxon>Lophotrochozoa</taxon>
        <taxon>Mollusca</taxon>
        <taxon>Gastropoda</taxon>
        <taxon>Heterobranchia</taxon>
        <taxon>Euthyneura</taxon>
        <taxon>Panpulmonata</taxon>
        <taxon>Hygrophila</taxon>
        <taxon>Lymnaeoidea</taxon>
        <taxon>Lymnaeidae</taxon>
        <taxon>Lymnaea</taxon>
    </lineage>
</organism>
<gene>
    <name evidence="3" type="ORF">GSLYS_00007951001</name>
</gene>
<evidence type="ECO:0000256" key="1">
    <source>
        <dbReference type="SAM" id="MobiDB-lite"/>
    </source>
</evidence>
<feature type="non-terminal residue" evidence="3">
    <location>
        <position position="1"/>
    </location>
</feature>
<dbReference type="SUPFAM" id="SSF140741">
    <property type="entry name" value="RUN domain-like"/>
    <property type="match status" value="1"/>
</dbReference>
<dbReference type="PROSITE" id="PS50826">
    <property type="entry name" value="RUN"/>
    <property type="match status" value="1"/>
</dbReference>
<dbReference type="EMBL" id="CAXITT010000158">
    <property type="protein sequence ID" value="CAL1533991.1"/>
    <property type="molecule type" value="Genomic_DNA"/>
</dbReference>
<feature type="non-terminal residue" evidence="3">
    <location>
        <position position="215"/>
    </location>
</feature>
<feature type="domain" description="RUN" evidence="2">
    <location>
        <begin position="1"/>
        <end position="85"/>
    </location>
</feature>
<dbReference type="InterPro" id="IPR004012">
    <property type="entry name" value="Run_dom"/>
</dbReference>
<sequence length="215" mass="23569">VIEKLNRYSQSQKSVGGDVCRMWLKDSVEDHSLIAQLDTLISDVEYVHSFYYDEAFLCQPDCVNAMRICFKAIELNKPALLTDISPHLLRATQITSSHTRSASSPEHRTSRISSPGGGASPLGRSLPVWEAIDPEMGNRHGHLNVRYSQMGSSNMSLSVDPSLGGSSLLQQKILSGPCFVSSLDSPGLLESLRSDPLTDAMRSAQRSNPYNHHSA</sequence>
<reference evidence="3 4" key="1">
    <citation type="submission" date="2024-04" db="EMBL/GenBank/DDBJ databases">
        <authorList>
            <consortium name="Genoscope - CEA"/>
            <person name="William W."/>
        </authorList>
    </citation>
    <scope>NUCLEOTIDE SEQUENCE [LARGE SCALE GENOMIC DNA]</scope>
</reference>
<evidence type="ECO:0000259" key="2">
    <source>
        <dbReference type="PROSITE" id="PS50826"/>
    </source>
</evidence>
<proteinExistence type="predicted"/>
<evidence type="ECO:0000313" key="3">
    <source>
        <dbReference type="EMBL" id="CAL1533991.1"/>
    </source>
</evidence>
<feature type="region of interest" description="Disordered" evidence="1">
    <location>
        <begin position="95"/>
        <end position="124"/>
    </location>
</feature>